<dbReference type="Gene3D" id="3.60.10.10">
    <property type="entry name" value="Endonuclease/exonuclease/phosphatase"/>
    <property type="match status" value="1"/>
</dbReference>
<keyword evidence="2" id="KW-1185">Reference proteome</keyword>
<evidence type="ECO:0000313" key="2">
    <source>
        <dbReference type="Proteomes" id="UP000008237"/>
    </source>
</evidence>
<dbReference type="SUPFAM" id="SSF56219">
    <property type="entry name" value="DNase I-like"/>
    <property type="match status" value="1"/>
</dbReference>
<evidence type="ECO:0000313" key="1">
    <source>
        <dbReference type="EMBL" id="EFN84039.1"/>
    </source>
</evidence>
<proteinExistence type="predicted"/>
<sequence length="92" mass="10519">GGVMLYIRNDIKHEVILEEKIIANCWCTAIEVKDTAYKGVIMVMYHSPGASDFIRFLEDIVELLAVRDQCIVIGDFNIDLMTDSYYAKKLKT</sequence>
<dbReference type="Proteomes" id="UP000008237">
    <property type="component" value="Unassembled WGS sequence"/>
</dbReference>
<evidence type="ECO:0008006" key="3">
    <source>
        <dbReference type="Google" id="ProtNLM"/>
    </source>
</evidence>
<dbReference type="EMBL" id="GL448652">
    <property type="protein sequence ID" value="EFN84039.1"/>
    <property type="molecule type" value="Genomic_DNA"/>
</dbReference>
<dbReference type="AlphaFoldDB" id="E2BJU5"/>
<feature type="non-terminal residue" evidence="1">
    <location>
        <position position="92"/>
    </location>
</feature>
<dbReference type="InParanoid" id="E2BJU5"/>
<gene>
    <name evidence="1" type="ORF">EAI_13898</name>
</gene>
<accession>E2BJU5</accession>
<organism evidence="2">
    <name type="scientific">Harpegnathos saltator</name>
    <name type="common">Jerdon's jumping ant</name>
    <dbReference type="NCBI Taxonomy" id="610380"/>
    <lineage>
        <taxon>Eukaryota</taxon>
        <taxon>Metazoa</taxon>
        <taxon>Ecdysozoa</taxon>
        <taxon>Arthropoda</taxon>
        <taxon>Hexapoda</taxon>
        <taxon>Insecta</taxon>
        <taxon>Pterygota</taxon>
        <taxon>Neoptera</taxon>
        <taxon>Endopterygota</taxon>
        <taxon>Hymenoptera</taxon>
        <taxon>Apocrita</taxon>
        <taxon>Aculeata</taxon>
        <taxon>Formicoidea</taxon>
        <taxon>Formicidae</taxon>
        <taxon>Ponerinae</taxon>
        <taxon>Ponerini</taxon>
        <taxon>Harpegnathos</taxon>
    </lineage>
</organism>
<feature type="non-terminal residue" evidence="1">
    <location>
        <position position="1"/>
    </location>
</feature>
<dbReference type="OMA" id="RNDIKHE"/>
<protein>
    <recommendedName>
        <fullName evidence="3">Endonuclease/exonuclease/phosphatase domain-containing protein</fullName>
    </recommendedName>
</protein>
<dbReference type="InterPro" id="IPR036691">
    <property type="entry name" value="Endo/exonu/phosph_ase_sf"/>
</dbReference>
<reference evidence="1 2" key="1">
    <citation type="journal article" date="2010" name="Science">
        <title>Genomic comparison of the ants Camponotus floridanus and Harpegnathos saltator.</title>
        <authorList>
            <person name="Bonasio R."/>
            <person name="Zhang G."/>
            <person name="Ye C."/>
            <person name="Mutti N.S."/>
            <person name="Fang X."/>
            <person name="Qin N."/>
            <person name="Donahue G."/>
            <person name="Yang P."/>
            <person name="Li Q."/>
            <person name="Li C."/>
            <person name="Zhang P."/>
            <person name="Huang Z."/>
            <person name="Berger S.L."/>
            <person name="Reinberg D."/>
            <person name="Wang J."/>
            <person name="Liebig J."/>
        </authorList>
    </citation>
    <scope>NUCLEOTIDE SEQUENCE [LARGE SCALE GENOMIC DNA]</scope>
    <source>
        <strain evidence="1 2">R22 G/1</strain>
    </source>
</reference>
<name>E2BJU5_HARSA</name>